<comment type="caution">
    <text evidence="3">The sequence shown here is derived from an EMBL/GenBank/DDBJ whole genome shotgun (WGS) entry which is preliminary data.</text>
</comment>
<keyword evidence="1" id="KW-0472">Membrane</keyword>
<evidence type="ECO:0000256" key="1">
    <source>
        <dbReference type="SAM" id="Phobius"/>
    </source>
</evidence>
<proteinExistence type="predicted"/>
<keyword evidence="1" id="KW-0812">Transmembrane</keyword>
<name>A0AAV7IM51_COTGL</name>
<evidence type="ECO:0000313" key="3">
    <source>
        <dbReference type="EMBL" id="KAH0564122.1"/>
    </source>
</evidence>
<reference evidence="3 4" key="1">
    <citation type="journal article" date="2021" name="J. Hered.">
        <title>A chromosome-level genome assembly of the parasitoid wasp, Cotesia glomerata (Hymenoptera: Braconidae).</title>
        <authorList>
            <person name="Pinto B.J."/>
            <person name="Weis J.J."/>
            <person name="Gamble T."/>
            <person name="Ode P.J."/>
            <person name="Paul R."/>
            <person name="Zaspel J.M."/>
        </authorList>
    </citation>
    <scope>NUCLEOTIDE SEQUENCE [LARGE SCALE GENOMIC DNA]</scope>
    <source>
        <strain evidence="3">CgM1</strain>
    </source>
</reference>
<feature type="signal peptide" evidence="2">
    <location>
        <begin position="1"/>
        <end position="18"/>
    </location>
</feature>
<evidence type="ECO:0000256" key="2">
    <source>
        <dbReference type="SAM" id="SignalP"/>
    </source>
</evidence>
<dbReference type="Proteomes" id="UP000826195">
    <property type="component" value="Unassembled WGS sequence"/>
</dbReference>
<sequence length="255" mass="29033">MKSHVFIFILLVLKFARASSTALQFPSDNQTLLNQIASSASPFINTTVRRNEWWPPSDVEVMQTSPYTAEIHQPIPPGYYLQAITEPTARPLTYRSEPWSYGYPEFGNPLIAQDPNHQLGVTPKFMTVALFIGLLTLFAIIQGSIISAKQKDISDVLTRKRRDLSYQIEEMTPEQEEILNDLKVRCIQRTICEENRELSKDFGSRGIRFAKYLTRSVKKSLKRISGWDRLVEDAAAAGLRGDDCDVLYRDCIPDD</sequence>
<protein>
    <submittedName>
        <fullName evidence="3">Uncharacterized protein</fullName>
    </submittedName>
</protein>
<dbReference type="AlphaFoldDB" id="A0AAV7IM51"/>
<feature type="transmembrane region" description="Helical" evidence="1">
    <location>
        <begin position="125"/>
        <end position="146"/>
    </location>
</feature>
<keyword evidence="2" id="KW-0732">Signal</keyword>
<evidence type="ECO:0000313" key="4">
    <source>
        <dbReference type="Proteomes" id="UP000826195"/>
    </source>
</evidence>
<keyword evidence="4" id="KW-1185">Reference proteome</keyword>
<keyword evidence="1" id="KW-1133">Transmembrane helix</keyword>
<accession>A0AAV7IM51</accession>
<organism evidence="3 4">
    <name type="scientific">Cotesia glomerata</name>
    <name type="common">Lepidopteran parasitic wasp</name>
    <name type="synonym">Apanteles glomeratus</name>
    <dbReference type="NCBI Taxonomy" id="32391"/>
    <lineage>
        <taxon>Eukaryota</taxon>
        <taxon>Metazoa</taxon>
        <taxon>Ecdysozoa</taxon>
        <taxon>Arthropoda</taxon>
        <taxon>Hexapoda</taxon>
        <taxon>Insecta</taxon>
        <taxon>Pterygota</taxon>
        <taxon>Neoptera</taxon>
        <taxon>Endopterygota</taxon>
        <taxon>Hymenoptera</taxon>
        <taxon>Apocrita</taxon>
        <taxon>Ichneumonoidea</taxon>
        <taxon>Braconidae</taxon>
        <taxon>Microgastrinae</taxon>
        <taxon>Cotesia</taxon>
    </lineage>
</organism>
<feature type="chain" id="PRO_5043339095" evidence="2">
    <location>
        <begin position="19"/>
        <end position="255"/>
    </location>
</feature>
<gene>
    <name evidence="3" type="ORF">KQX54_009539</name>
</gene>
<dbReference type="EMBL" id="JAHXZJ010000002">
    <property type="protein sequence ID" value="KAH0564122.1"/>
    <property type="molecule type" value="Genomic_DNA"/>
</dbReference>